<evidence type="ECO:0000256" key="2">
    <source>
        <dbReference type="ARBA" id="ARBA00022723"/>
    </source>
</evidence>
<dbReference type="InterPro" id="IPR015813">
    <property type="entry name" value="Pyrv/PenolPyrv_kinase-like_dom"/>
</dbReference>
<evidence type="ECO:0000256" key="1">
    <source>
        <dbReference type="ARBA" id="ARBA00005568"/>
    </source>
</evidence>
<dbReference type="GO" id="GO:0005737">
    <property type="term" value="C:cytoplasm"/>
    <property type="evidence" value="ECO:0007669"/>
    <property type="project" value="TreeGrafter"/>
</dbReference>
<keyword evidence="2" id="KW-0479">Metal-binding</keyword>
<gene>
    <name evidence="5" type="ORF">EJ06DRAFT_576248</name>
</gene>
<sequence length="282" mass="29695">MASAMQAANGFKQALLRGGPTFGVWQTLPGANLSRAIARSGVEWICIDTEHGNIDATDAQMHESVAAIAACGVSPIVRIPANEAWMIKRALDAGAHAILVPLIKTAEDVRRLVSAAKFPPLGSRGFGSPFSMEKFAAGSRIPTATEYLQQANDALATIVQIETAEAYTNIEEIAQAPGVDMFFVGPFDLGNNIGYPILDGSLHEELKKAIGRIFEVARKAGKATGIYCTSGEQAKGFADMGFNMISVAADMIAIPSHIGASLKAAKGSTKDWGGEITGPYGR</sequence>
<evidence type="ECO:0000313" key="6">
    <source>
        <dbReference type="Proteomes" id="UP000799640"/>
    </source>
</evidence>
<evidence type="ECO:0000259" key="4">
    <source>
        <dbReference type="Pfam" id="PF03328"/>
    </source>
</evidence>
<organism evidence="5 6">
    <name type="scientific">Trichodelitschia bisporula</name>
    <dbReference type="NCBI Taxonomy" id="703511"/>
    <lineage>
        <taxon>Eukaryota</taxon>
        <taxon>Fungi</taxon>
        <taxon>Dikarya</taxon>
        <taxon>Ascomycota</taxon>
        <taxon>Pezizomycotina</taxon>
        <taxon>Dothideomycetes</taxon>
        <taxon>Dothideomycetes incertae sedis</taxon>
        <taxon>Phaeotrichales</taxon>
        <taxon>Phaeotrichaceae</taxon>
        <taxon>Trichodelitschia</taxon>
    </lineage>
</organism>
<proteinExistence type="inferred from homology"/>
<dbReference type="Proteomes" id="UP000799640">
    <property type="component" value="Unassembled WGS sequence"/>
</dbReference>
<dbReference type="PANTHER" id="PTHR30502">
    <property type="entry name" value="2-KETO-3-DEOXY-L-RHAMNONATE ALDOLASE"/>
    <property type="match status" value="1"/>
</dbReference>
<keyword evidence="6" id="KW-1185">Reference proteome</keyword>
<dbReference type="InterPro" id="IPR040442">
    <property type="entry name" value="Pyrv_kinase-like_dom_sf"/>
</dbReference>
<reference evidence="5" key="1">
    <citation type="journal article" date="2020" name="Stud. Mycol.">
        <title>101 Dothideomycetes genomes: a test case for predicting lifestyles and emergence of pathogens.</title>
        <authorList>
            <person name="Haridas S."/>
            <person name="Albert R."/>
            <person name="Binder M."/>
            <person name="Bloem J."/>
            <person name="Labutti K."/>
            <person name="Salamov A."/>
            <person name="Andreopoulos B."/>
            <person name="Baker S."/>
            <person name="Barry K."/>
            <person name="Bills G."/>
            <person name="Bluhm B."/>
            <person name="Cannon C."/>
            <person name="Castanera R."/>
            <person name="Culley D."/>
            <person name="Daum C."/>
            <person name="Ezra D."/>
            <person name="Gonzalez J."/>
            <person name="Henrissat B."/>
            <person name="Kuo A."/>
            <person name="Liang C."/>
            <person name="Lipzen A."/>
            <person name="Lutzoni F."/>
            <person name="Magnuson J."/>
            <person name="Mondo S."/>
            <person name="Nolan M."/>
            <person name="Ohm R."/>
            <person name="Pangilinan J."/>
            <person name="Park H.-J."/>
            <person name="Ramirez L."/>
            <person name="Alfaro M."/>
            <person name="Sun H."/>
            <person name="Tritt A."/>
            <person name="Yoshinaga Y."/>
            <person name="Zwiers L.-H."/>
            <person name="Turgeon B."/>
            <person name="Goodwin S."/>
            <person name="Spatafora J."/>
            <person name="Crous P."/>
            <person name="Grigoriev I."/>
        </authorList>
    </citation>
    <scope>NUCLEOTIDE SEQUENCE</scope>
    <source>
        <strain evidence="5">CBS 262.69</strain>
    </source>
</reference>
<accession>A0A6G1HZX0</accession>
<protein>
    <submittedName>
        <fullName evidence="5">HpcH/HpaI aldolase/citrate lyase family protein</fullName>
    </submittedName>
</protein>
<evidence type="ECO:0000256" key="3">
    <source>
        <dbReference type="ARBA" id="ARBA00023239"/>
    </source>
</evidence>
<dbReference type="GO" id="GO:0046872">
    <property type="term" value="F:metal ion binding"/>
    <property type="evidence" value="ECO:0007669"/>
    <property type="project" value="UniProtKB-KW"/>
</dbReference>
<dbReference type="AlphaFoldDB" id="A0A6G1HZX0"/>
<name>A0A6G1HZX0_9PEZI</name>
<dbReference type="InterPro" id="IPR050251">
    <property type="entry name" value="HpcH-HpaI_aldolase"/>
</dbReference>
<dbReference type="GO" id="GO:0016832">
    <property type="term" value="F:aldehyde-lyase activity"/>
    <property type="evidence" value="ECO:0007669"/>
    <property type="project" value="TreeGrafter"/>
</dbReference>
<dbReference type="OrthoDB" id="1621678at2759"/>
<dbReference type="InterPro" id="IPR005000">
    <property type="entry name" value="Aldolase/citrate-lyase_domain"/>
</dbReference>
<dbReference type="PANTHER" id="PTHR30502:SF0">
    <property type="entry name" value="PHOSPHOENOLPYRUVATE CARBOXYLASE FAMILY PROTEIN"/>
    <property type="match status" value="1"/>
</dbReference>
<keyword evidence="3 5" id="KW-0456">Lyase</keyword>
<evidence type="ECO:0000313" key="5">
    <source>
        <dbReference type="EMBL" id="KAF2401377.1"/>
    </source>
</evidence>
<dbReference type="Gene3D" id="3.20.20.60">
    <property type="entry name" value="Phosphoenolpyruvate-binding domains"/>
    <property type="match status" value="1"/>
</dbReference>
<dbReference type="EMBL" id="ML996693">
    <property type="protein sequence ID" value="KAF2401377.1"/>
    <property type="molecule type" value="Genomic_DNA"/>
</dbReference>
<feature type="domain" description="HpcH/HpaI aldolase/citrate lyase" evidence="4">
    <location>
        <begin position="23"/>
        <end position="251"/>
    </location>
</feature>
<dbReference type="Pfam" id="PF03328">
    <property type="entry name" value="HpcH_HpaI"/>
    <property type="match status" value="1"/>
</dbReference>
<comment type="similarity">
    <text evidence="1">Belongs to the HpcH/HpaI aldolase family.</text>
</comment>
<dbReference type="SUPFAM" id="SSF51621">
    <property type="entry name" value="Phosphoenolpyruvate/pyruvate domain"/>
    <property type="match status" value="1"/>
</dbReference>